<feature type="region of interest" description="Disordered" evidence="1">
    <location>
        <begin position="310"/>
        <end position="383"/>
    </location>
</feature>
<name>R2SQW5_9ENTE</name>
<evidence type="ECO:0000313" key="2">
    <source>
        <dbReference type="EMBL" id="EOH95201.1"/>
    </source>
</evidence>
<proteinExistence type="predicted"/>
<keyword evidence="3" id="KW-1185">Reference proteome</keyword>
<reference evidence="2 3" key="1">
    <citation type="submission" date="2013-02" db="EMBL/GenBank/DDBJ databases">
        <title>The Genome Sequence of Enterococcus pallens BAA-351.</title>
        <authorList>
            <consortium name="The Broad Institute Genome Sequencing Platform"/>
            <consortium name="The Broad Institute Genome Sequencing Center for Infectious Disease"/>
            <person name="Earl A.M."/>
            <person name="Gilmore M.S."/>
            <person name="Lebreton F."/>
            <person name="Walker B."/>
            <person name="Young S.K."/>
            <person name="Zeng Q."/>
            <person name="Gargeya S."/>
            <person name="Fitzgerald M."/>
            <person name="Haas B."/>
            <person name="Abouelleil A."/>
            <person name="Alvarado L."/>
            <person name="Arachchi H.M."/>
            <person name="Berlin A.M."/>
            <person name="Chapman S.B."/>
            <person name="Dewar J."/>
            <person name="Goldberg J."/>
            <person name="Griggs A."/>
            <person name="Gujja S."/>
            <person name="Hansen M."/>
            <person name="Howarth C."/>
            <person name="Imamovic A."/>
            <person name="Larimer J."/>
            <person name="McCowan C."/>
            <person name="Murphy C."/>
            <person name="Neiman D."/>
            <person name="Pearson M."/>
            <person name="Priest M."/>
            <person name="Roberts A."/>
            <person name="Saif S."/>
            <person name="Shea T."/>
            <person name="Sisk P."/>
            <person name="Sykes S."/>
            <person name="Wortman J."/>
            <person name="Nusbaum C."/>
            <person name="Birren B."/>
        </authorList>
    </citation>
    <scope>NUCLEOTIDE SEQUENCE [LARGE SCALE GENOMIC DNA]</scope>
    <source>
        <strain evidence="2 3">ATCC BAA-351</strain>
    </source>
</reference>
<dbReference type="eggNOG" id="ENOG5030NYS">
    <property type="taxonomic scope" value="Bacteria"/>
</dbReference>
<dbReference type="HOGENOM" id="CLU_057669_2_1_9"/>
<dbReference type="EMBL" id="AJAQ01000013">
    <property type="protein sequence ID" value="EOH95201.1"/>
    <property type="molecule type" value="Genomic_DNA"/>
</dbReference>
<dbReference type="AlphaFoldDB" id="R2SQW5"/>
<evidence type="ECO:0000313" key="3">
    <source>
        <dbReference type="Proteomes" id="UP000013782"/>
    </source>
</evidence>
<dbReference type="PATRIC" id="fig|1158607.3.peg.1586"/>
<feature type="compositionally biased region" description="Basic and acidic residues" evidence="1">
    <location>
        <begin position="321"/>
        <end position="332"/>
    </location>
</feature>
<feature type="compositionally biased region" description="Basic residues" evidence="1">
    <location>
        <begin position="363"/>
        <end position="383"/>
    </location>
</feature>
<evidence type="ECO:0000256" key="1">
    <source>
        <dbReference type="SAM" id="MobiDB-lite"/>
    </source>
</evidence>
<protein>
    <submittedName>
        <fullName evidence="2">Uncharacterized protein</fullName>
    </submittedName>
</protein>
<dbReference type="Proteomes" id="UP000013782">
    <property type="component" value="Unassembled WGS sequence"/>
</dbReference>
<accession>R2SQW5</accession>
<feature type="compositionally biased region" description="Basic residues" evidence="1">
    <location>
        <begin position="333"/>
        <end position="342"/>
    </location>
</feature>
<feature type="compositionally biased region" description="Basic and acidic residues" evidence="1">
    <location>
        <begin position="350"/>
        <end position="362"/>
    </location>
</feature>
<gene>
    <name evidence="2" type="ORF">UAU_01616</name>
</gene>
<organism evidence="2 3">
    <name type="scientific">Enterococcus pallens ATCC BAA-351</name>
    <dbReference type="NCBI Taxonomy" id="1158607"/>
    <lineage>
        <taxon>Bacteria</taxon>
        <taxon>Bacillati</taxon>
        <taxon>Bacillota</taxon>
        <taxon>Bacilli</taxon>
        <taxon>Lactobacillales</taxon>
        <taxon>Enterococcaceae</taxon>
        <taxon>Enterococcus</taxon>
    </lineage>
</organism>
<sequence>MTTKKLQLTQLTTMKRKGLERRFSEHFAEHRTIQHIVESAVFVLVRNAFSPDNFSFLGQELICRIFLEGNVQELASVRHFCVYFKEYFTPEHWEKVLSRLFENHEEYLAVTQATREKTNHLHKMLHSGSREAKELMNISTVYKDANGRKHRFTLKDADPCYSIEETTALLSILSSLTILEKDGVRRFTELVRYIYLPTKPVYDSEREVEAEPAGDMLSILLPQISKAMNILAHMDAQLEGDSAETVPFLESSDYLKNNVYAGKSLEETTEFLLDGFTLPPGTDETELLSRLLTALARGIKLKDAQAEFVLNDEPENTPDPDSDKKAKTEKLPNKKKSKKNKKQNSYESPEEIRKKKEQWEQKRLKRRLDKKMGKSKRNKKKRK</sequence>
<dbReference type="RefSeq" id="WP_010756622.1">
    <property type="nucleotide sequence ID" value="NZ_ASWD01000006.1"/>
</dbReference>
<feature type="compositionally biased region" description="Acidic residues" evidence="1">
    <location>
        <begin position="310"/>
        <end position="320"/>
    </location>
</feature>
<comment type="caution">
    <text evidence="2">The sequence shown here is derived from an EMBL/GenBank/DDBJ whole genome shotgun (WGS) entry which is preliminary data.</text>
</comment>
<dbReference type="OrthoDB" id="2195128at2"/>